<dbReference type="InterPro" id="IPR045851">
    <property type="entry name" value="AMP-bd_C_sf"/>
</dbReference>
<accession>A0A369B6T6</accession>
<evidence type="ECO:0000259" key="3">
    <source>
        <dbReference type="Pfam" id="PF00501"/>
    </source>
</evidence>
<dbReference type="EMBL" id="QPJT01000011">
    <property type="protein sequence ID" value="RCX16328.1"/>
    <property type="molecule type" value="Genomic_DNA"/>
</dbReference>
<gene>
    <name evidence="5" type="ORF">DFR58_11173</name>
</gene>
<proteinExistence type="inferred from homology"/>
<keyword evidence="6" id="KW-1185">Reference proteome</keyword>
<dbReference type="GO" id="GO:0031956">
    <property type="term" value="F:medium-chain fatty acid-CoA ligase activity"/>
    <property type="evidence" value="ECO:0007669"/>
    <property type="project" value="TreeGrafter"/>
</dbReference>
<dbReference type="InterPro" id="IPR020845">
    <property type="entry name" value="AMP-binding_CS"/>
</dbReference>
<dbReference type="PROSITE" id="PS00455">
    <property type="entry name" value="AMP_BINDING"/>
    <property type="match status" value="1"/>
</dbReference>
<evidence type="ECO:0000313" key="6">
    <source>
        <dbReference type="Proteomes" id="UP000253034"/>
    </source>
</evidence>
<comment type="caution">
    <text evidence="5">The sequence shown here is derived from an EMBL/GenBank/DDBJ whole genome shotgun (WGS) entry which is preliminary data.</text>
</comment>
<name>A0A369B6T6_9FIRM</name>
<reference evidence="5 6" key="1">
    <citation type="submission" date="2018-07" db="EMBL/GenBank/DDBJ databases">
        <title>Genomic Encyclopedia of Type Strains, Phase IV (KMG-IV): sequencing the most valuable type-strain genomes for metagenomic binning, comparative biology and taxonomic classification.</title>
        <authorList>
            <person name="Goeker M."/>
        </authorList>
    </citation>
    <scope>NUCLEOTIDE SEQUENCE [LARGE SCALE GENOMIC DNA]</scope>
    <source>
        <strain evidence="5 6">DSM 27016</strain>
    </source>
</reference>
<dbReference type="Pfam" id="PF00501">
    <property type="entry name" value="AMP-binding"/>
    <property type="match status" value="1"/>
</dbReference>
<dbReference type="RefSeq" id="WP_114297881.1">
    <property type="nucleotide sequence ID" value="NZ_QPJT01000011.1"/>
</dbReference>
<dbReference type="PANTHER" id="PTHR43201">
    <property type="entry name" value="ACYL-COA SYNTHETASE"/>
    <property type="match status" value="1"/>
</dbReference>
<dbReference type="OrthoDB" id="9803968at2"/>
<dbReference type="Proteomes" id="UP000253034">
    <property type="component" value="Unassembled WGS sequence"/>
</dbReference>
<evidence type="ECO:0000313" key="5">
    <source>
        <dbReference type="EMBL" id="RCX16328.1"/>
    </source>
</evidence>
<feature type="domain" description="AMP-dependent synthetase/ligase" evidence="3">
    <location>
        <begin position="8"/>
        <end position="363"/>
    </location>
</feature>
<dbReference type="InterPro" id="IPR025110">
    <property type="entry name" value="AMP-bd_C"/>
</dbReference>
<dbReference type="AlphaFoldDB" id="A0A369B6T6"/>
<comment type="similarity">
    <text evidence="1">Belongs to the ATP-dependent AMP-binding enzyme family.</text>
</comment>
<protein>
    <submittedName>
        <fullName evidence="5">Acyl-CoA synthetase (AMP-forming)/AMP-acid ligase II</fullName>
    </submittedName>
</protein>
<evidence type="ECO:0000256" key="2">
    <source>
        <dbReference type="ARBA" id="ARBA00022598"/>
    </source>
</evidence>
<evidence type="ECO:0000256" key="1">
    <source>
        <dbReference type="ARBA" id="ARBA00006432"/>
    </source>
</evidence>
<dbReference type="InterPro" id="IPR042099">
    <property type="entry name" value="ANL_N_sf"/>
</dbReference>
<dbReference type="Gene3D" id="3.40.50.12780">
    <property type="entry name" value="N-terminal domain of ligase-like"/>
    <property type="match status" value="1"/>
</dbReference>
<keyword evidence="2 5" id="KW-0436">Ligase</keyword>
<dbReference type="InterPro" id="IPR000873">
    <property type="entry name" value="AMP-dep_synth/lig_dom"/>
</dbReference>
<sequence>MGNIYSKFEEKAYVFKDKPAVVAQEESVTYKLLKDMVSATALYYKEAGFKKGDIICFICDNSIDYIVCYLAACKNDICFVPIDSRLTGDDIYRISEIVKPNTVICENRFHNIGYKMLSSEGSKDIVSKEKIFYRNNMNLIYYNDRASRNPYLNEDDFTILFSSGTTGGPKGVVFSQDIIINQIIISSKHFEMADSDRILCPVTLAHSYGIFDHALTSLMIGATLYLPNISMMNPRIILDIIHEEKITFFGTLPYMYDMMASIRTKKLYDFASVRYMICGGAPLLKETIDKFENRFGRKFNQVYGMTEVGYIAFNKELKDANSIGKPFRELQLKIIDAEGKECGSGELGELIVKRDNMVSRGYLQNPQEQKAMYKDGWFYTKDIIRINEEGYLYYSGRISDFINIGGNKLNPADIEKVINEITGVKESIAIGVENEFGHQEIYVIVVPEKTENLEEFEKDVMHYCIKRLAAFKRPRRIKFINELPKTPLGKIRKGELIEILNKK</sequence>
<dbReference type="Gene3D" id="3.30.300.30">
    <property type="match status" value="1"/>
</dbReference>
<dbReference type="PANTHER" id="PTHR43201:SF5">
    <property type="entry name" value="MEDIUM-CHAIN ACYL-COA LIGASE ACSF2, MITOCHONDRIAL"/>
    <property type="match status" value="1"/>
</dbReference>
<feature type="domain" description="AMP-binding enzyme C-terminal" evidence="4">
    <location>
        <begin position="414"/>
        <end position="490"/>
    </location>
</feature>
<dbReference type="Pfam" id="PF13193">
    <property type="entry name" value="AMP-binding_C"/>
    <property type="match status" value="1"/>
</dbReference>
<organism evidence="5 6">
    <name type="scientific">Anaerobacterium chartisolvens</name>
    <dbReference type="NCBI Taxonomy" id="1297424"/>
    <lineage>
        <taxon>Bacteria</taxon>
        <taxon>Bacillati</taxon>
        <taxon>Bacillota</taxon>
        <taxon>Clostridia</taxon>
        <taxon>Eubacteriales</taxon>
        <taxon>Oscillospiraceae</taxon>
        <taxon>Anaerobacterium</taxon>
    </lineage>
</organism>
<evidence type="ECO:0000259" key="4">
    <source>
        <dbReference type="Pfam" id="PF13193"/>
    </source>
</evidence>
<dbReference type="GO" id="GO:0006631">
    <property type="term" value="P:fatty acid metabolic process"/>
    <property type="evidence" value="ECO:0007669"/>
    <property type="project" value="TreeGrafter"/>
</dbReference>
<dbReference type="SUPFAM" id="SSF56801">
    <property type="entry name" value="Acetyl-CoA synthetase-like"/>
    <property type="match status" value="1"/>
</dbReference>